<dbReference type="InterPro" id="IPR055720">
    <property type="entry name" value="DUF7296"/>
</dbReference>
<gene>
    <name evidence="2" type="ORF">HUN44_00066</name>
</gene>
<name>A0A7G4AX71_9CAUD</name>
<proteinExistence type="predicted"/>
<organism evidence="2 3">
    <name type="scientific">Streptomyces phage Endor2</name>
    <dbReference type="NCBI Taxonomy" id="2740182"/>
    <lineage>
        <taxon>Viruses</taxon>
        <taxon>Duplodnaviria</taxon>
        <taxon>Heunggongvirae</taxon>
        <taxon>Uroviricota</taxon>
        <taxon>Caudoviricetes</taxon>
        <taxon>Arquatrovirinae</taxon>
        <taxon>Camvirus</taxon>
        <taxon>Camvirus endor2</taxon>
    </lineage>
</organism>
<protein>
    <recommendedName>
        <fullName evidence="1">DUF7296 domain-containing protein</fullName>
    </recommendedName>
</protein>
<dbReference type="Pfam" id="PF23969">
    <property type="entry name" value="DUF7296"/>
    <property type="match status" value="1"/>
</dbReference>
<dbReference type="EMBL" id="MT711979">
    <property type="protein sequence ID" value="QMP84611.1"/>
    <property type="molecule type" value="Genomic_DNA"/>
</dbReference>
<sequence length="118" mass="13409">MAFFEYSQNNTGGSFDFDADAGITHYVIIEASDHLEANEKAERIGLYFDGYGDCDCCGYRWSECWDGDRGEKVPSIYGTPVSDYDWGFRWMGSDRPECYVHFADGSVQGYGFDTKVLR</sequence>
<accession>A0A7G4AX71</accession>
<evidence type="ECO:0000313" key="3">
    <source>
        <dbReference type="Proteomes" id="UP000515872"/>
    </source>
</evidence>
<keyword evidence="3" id="KW-1185">Reference proteome</keyword>
<reference evidence="2 3" key="1">
    <citation type="submission" date="2020-07" db="EMBL/GenBank/DDBJ databases">
        <title>Streptomyces phage Genome sequencing and assembly.</title>
        <authorList>
            <person name="Sharma V."/>
            <person name="Hardy A."/>
            <person name="Frunzke J."/>
        </authorList>
    </citation>
    <scope>NUCLEOTIDE SEQUENCE [LARGE SCALE GENOMIC DNA]</scope>
</reference>
<evidence type="ECO:0000313" key="2">
    <source>
        <dbReference type="EMBL" id="QMP84611.1"/>
    </source>
</evidence>
<evidence type="ECO:0000259" key="1">
    <source>
        <dbReference type="Pfam" id="PF23969"/>
    </source>
</evidence>
<feature type="domain" description="DUF7296" evidence="1">
    <location>
        <begin position="1"/>
        <end position="116"/>
    </location>
</feature>
<dbReference type="Proteomes" id="UP000515872">
    <property type="component" value="Segment"/>
</dbReference>